<gene>
    <name evidence="1" type="ORF">HPP92_026259</name>
</gene>
<proteinExistence type="predicted"/>
<sequence>MLSFVKQLGIAPHSNYRDSIEWIQSIAKLVAYRRAVFEEFDDTYAQAFGVQPMRPTPNSMGMLDQPERFTPRVAPLSGPLVVAESLGDRRSSTTLALQKAAKVAKKNKYLLKRREDLPTLAISSLPDKREHTLPPQPPPILAAEPSGDNWISKTDALVPPGNSEPTELKNERGAWDPLLPTVPVDHQISPPFHSHVVSAVHYDMEVVEEEKMQKRPRDSPNEINEWKKLKRKRRMTLMPITAA</sequence>
<accession>A0A835PGT5</accession>
<dbReference type="OrthoDB" id="3518456at2759"/>
<keyword evidence="2" id="KW-1185">Reference proteome</keyword>
<evidence type="ECO:0000313" key="2">
    <source>
        <dbReference type="Proteomes" id="UP000636800"/>
    </source>
</evidence>
<protein>
    <submittedName>
        <fullName evidence="1">Uncharacterized protein</fullName>
    </submittedName>
</protein>
<name>A0A835PGT5_VANPL</name>
<comment type="caution">
    <text evidence="1">The sequence shown here is derived from an EMBL/GenBank/DDBJ whole genome shotgun (WGS) entry which is preliminary data.</text>
</comment>
<evidence type="ECO:0000313" key="1">
    <source>
        <dbReference type="EMBL" id="KAG0451891.1"/>
    </source>
</evidence>
<dbReference type="AlphaFoldDB" id="A0A835PGT5"/>
<reference evidence="1 2" key="1">
    <citation type="journal article" date="2020" name="Nat. Food">
        <title>A phased Vanilla planifolia genome enables genetic improvement of flavour and production.</title>
        <authorList>
            <person name="Hasing T."/>
            <person name="Tang H."/>
            <person name="Brym M."/>
            <person name="Khazi F."/>
            <person name="Huang T."/>
            <person name="Chambers A.H."/>
        </authorList>
    </citation>
    <scope>NUCLEOTIDE SEQUENCE [LARGE SCALE GENOMIC DNA]</scope>
    <source>
        <tissue evidence="1">Leaf</tissue>
    </source>
</reference>
<organism evidence="1 2">
    <name type="scientific">Vanilla planifolia</name>
    <name type="common">Vanilla</name>
    <dbReference type="NCBI Taxonomy" id="51239"/>
    <lineage>
        <taxon>Eukaryota</taxon>
        <taxon>Viridiplantae</taxon>
        <taxon>Streptophyta</taxon>
        <taxon>Embryophyta</taxon>
        <taxon>Tracheophyta</taxon>
        <taxon>Spermatophyta</taxon>
        <taxon>Magnoliopsida</taxon>
        <taxon>Liliopsida</taxon>
        <taxon>Asparagales</taxon>
        <taxon>Orchidaceae</taxon>
        <taxon>Vanilloideae</taxon>
        <taxon>Vanilleae</taxon>
        <taxon>Vanilla</taxon>
    </lineage>
</organism>
<dbReference type="Proteomes" id="UP000636800">
    <property type="component" value="Unassembled WGS sequence"/>
</dbReference>
<dbReference type="PANTHER" id="PTHR10688:SF5">
    <property type="entry name" value="PWWP DOMAIN-CONTAINING PROTEIN 1-RELATED"/>
    <property type="match status" value="1"/>
</dbReference>
<dbReference type="EMBL" id="JADCNL010000041">
    <property type="protein sequence ID" value="KAG0451891.1"/>
    <property type="molecule type" value="Genomic_DNA"/>
</dbReference>
<dbReference type="PANTHER" id="PTHR10688">
    <property type="entry name" value="PWWP DOMAIN-CONTAINING PROTEIN"/>
    <property type="match status" value="1"/>
</dbReference>
<dbReference type="InterPro" id="IPR052657">
    <property type="entry name" value="PDP_family_Arabidopsis"/>
</dbReference>